<keyword evidence="1" id="KW-1133">Transmembrane helix</keyword>
<proteinExistence type="predicted"/>
<feature type="transmembrane region" description="Helical" evidence="1">
    <location>
        <begin position="40"/>
        <end position="58"/>
    </location>
</feature>
<keyword evidence="1" id="KW-0472">Membrane</keyword>
<keyword evidence="3" id="KW-1185">Reference proteome</keyword>
<organism evidence="2 3">
    <name type="scientific">Actinacidiphila oryziradicis</name>
    <dbReference type="NCBI Taxonomy" id="2571141"/>
    <lineage>
        <taxon>Bacteria</taxon>
        <taxon>Bacillati</taxon>
        <taxon>Actinomycetota</taxon>
        <taxon>Actinomycetes</taxon>
        <taxon>Kitasatosporales</taxon>
        <taxon>Streptomycetaceae</taxon>
        <taxon>Actinacidiphila</taxon>
    </lineage>
</organism>
<evidence type="ECO:0000256" key="1">
    <source>
        <dbReference type="SAM" id="Phobius"/>
    </source>
</evidence>
<dbReference type="AlphaFoldDB" id="A0A4U0S142"/>
<dbReference type="RefSeq" id="WP_136729071.1">
    <property type="nucleotide sequence ID" value="NZ_SUMC01000070.1"/>
</dbReference>
<dbReference type="EMBL" id="SUMC01000070">
    <property type="protein sequence ID" value="TKA01687.1"/>
    <property type="molecule type" value="Genomic_DNA"/>
</dbReference>
<reference evidence="2 3" key="1">
    <citation type="submission" date="2019-04" db="EMBL/GenBank/DDBJ databases">
        <title>Streptomyces oryziradicis sp. nov., a novel actinomycete isolated from rhizosphere soil of rice (Oryza sativa L.).</title>
        <authorList>
            <person name="Li C."/>
        </authorList>
    </citation>
    <scope>NUCLEOTIDE SEQUENCE [LARGE SCALE GENOMIC DNA]</scope>
    <source>
        <strain evidence="2 3">NEAU-C40</strain>
    </source>
</reference>
<gene>
    <name evidence="2" type="ORF">FCI23_40060</name>
</gene>
<dbReference type="OrthoDB" id="3579673at2"/>
<comment type="caution">
    <text evidence="2">The sequence shown here is derived from an EMBL/GenBank/DDBJ whole genome shotgun (WGS) entry which is preliminary data.</text>
</comment>
<accession>A0A4U0S142</accession>
<sequence>MGFSAPSLTEMPSCLAKRNIHVEVTEQPANRYWTFQWVETAISAALAALLAGVGFWRIRGRLA</sequence>
<evidence type="ECO:0000313" key="2">
    <source>
        <dbReference type="EMBL" id="TKA01687.1"/>
    </source>
</evidence>
<protein>
    <submittedName>
        <fullName evidence="2">Uncharacterized protein</fullName>
    </submittedName>
</protein>
<dbReference type="Proteomes" id="UP000305778">
    <property type="component" value="Unassembled WGS sequence"/>
</dbReference>
<keyword evidence="1" id="KW-0812">Transmembrane</keyword>
<evidence type="ECO:0000313" key="3">
    <source>
        <dbReference type="Proteomes" id="UP000305778"/>
    </source>
</evidence>
<name>A0A4U0S142_9ACTN</name>